<dbReference type="Proteomes" id="UP001499884">
    <property type="component" value="Unassembled WGS sequence"/>
</dbReference>
<feature type="domain" description="H repeat-associated protein N-terminal" evidence="3">
    <location>
        <begin position="53"/>
        <end position="139"/>
    </location>
</feature>
<feature type="transmembrane region" description="Helical" evidence="1">
    <location>
        <begin position="71"/>
        <end position="89"/>
    </location>
</feature>
<dbReference type="NCBIfam" id="NF033564">
    <property type="entry name" value="transpos_ISAs1"/>
    <property type="match status" value="1"/>
</dbReference>
<evidence type="ECO:0000259" key="3">
    <source>
        <dbReference type="Pfam" id="PF13808"/>
    </source>
</evidence>
<keyword evidence="5" id="KW-1185">Reference proteome</keyword>
<dbReference type="Pfam" id="PF01609">
    <property type="entry name" value="DDE_Tnp_1"/>
    <property type="match status" value="1"/>
</dbReference>
<dbReference type="Pfam" id="PF13808">
    <property type="entry name" value="DDE_Tnp_1_assoc"/>
    <property type="match status" value="1"/>
</dbReference>
<keyword evidence="1" id="KW-0812">Transmembrane</keyword>
<comment type="caution">
    <text evidence="4">The sequence shown here is derived from an EMBL/GenBank/DDBJ whole genome shotgun (WGS) entry which is preliminary data.</text>
</comment>
<evidence type="ECO:0000259" key="2">
    <source>
        <dbReference type="Pfam" id="PF01609"/>
    </source>
</evidence>
<name>A0ABP7F2P0_9ACTN</name>
<dbReference type="InterPro" id="IPR051698">
    <property type="entry name" value="Transposase_11-like"/>
</dbReference>
<evidence type="ECO:0000256" key="1">
    <source>
        <dbReference type="SAM" id="Phobius"/>
    </source>
</evidence>
<evidence type="ECO:0000313" key="5">
    <source>
        <dbReference type="Proteomes" id="UP001499884"/>
    </source>
</evidence>
<proteinExistence type="predicted"/>
<keyword evidence="1" id="KW-0472">Membrane</keyword>
<feature type="domain" description="Transposase IS4-like" evidence="2">
    <location>
        <begin position="148"/>
        <end position="373"/>
    </location>
</feature>
<organism evidence="4 5">
    <name type="scientific">Streptomyces tremellae</name>
    <dbReference type="NCBI Taxonomy" id="1124239"/>
    <lineage>
        <taxon>Bacteria</taxon>
        <taxon>Bacillati</taxon>
        <taxon>Actinomycetota</taxon>
        <taxon>Actinomycetes</taxon>
        <taxon>Kitasatosporales</taxon>
        <taxon>Streptomycetaceae</taxon>
        <taxon>Streptomyces</taxon>
    </lineage>
</organism>
<dbReference type="InterPro" id="IPR032806">
    <property type="entry name" value="YbfD_N"/>
</dbReference>
<dbReference type="EMBL" id="BAABEP010000016">
    <property type="protein sequence ID" value="GAA3729659.1"/>
    <property type="molecule type" value="Genomic_DNA"/>
</dbReference>
<dbReference type="InterPro" id="IPR047647">
    <property type="entry name" value="ISAs1_transpos"/>
</dbReference>
<dbReference type="PANTHER" id="PTHR30298:SF0">
    <property type="entry name" value="PROTEIN YBFL-RELATED"/>
    <property type="match status" value="1"/>
</dbReference>
<keyword evidence="1" id="KW-1133">Transmembrane helix</keyword>
<sequence>MWVEEVRGRVLVRLDGRSYTFTSEKGDHARAMSSSLIPAPVRTPVPEHELLVQLLAGIPDPRRRRGVRHPVGALIAVAVCAVMAGARGFTAIGEWARDAGGAALERLGLERGKVDESTLRRLFACLDADRLDVVLGAWALARTALVAGRRVIAVDGKTVRGAGGGSAAPHLVAALAHGSGMVLGQVAVSEKSNAIPAARQLLQLLDLDGTVVTMDALHTQHDTADLVTGSGGVYVLTVKGNQKSLYSQFKALPWTSVPAVTRTDRGHGRRVTRTIKVVHVPAWVEFSGARQVAQLRRTVTRKGRRTVEIVYLITSADARDASPATLAAWVQSHWEIENRLHWVRDVTFDEDRSQIRTGNAPRIMAALRNTVITLLRLDANHNIAAALRHHARSTDRPINLLLTA</sequence>
<accession>A0ABP7F2P0</accession>
<protein>
    <submittedName>
        <fullName evidence="4">ISAs1 family transposase</fullName>
    </submittedName>
</protein>
<dbReference type="PANTHER" id="PTHR30298">
    <property type="entry name" value="H REPEAT-ASSOCIATED PREDICTED TRANSPOSASE"/>
    <property type="match status" value="1"/>
</dbReference>
<dbReference type="InterPro" id="IPR002559">
    <property type="entry name" value="Transposase_11"/>
</dbReference>
<evidence type="ECO:0000313" key="4">
    <source>
        <dbReference type="EMBL" id="GAA3729659.1"/>
    </source>
</evidence>
<gene>
    <name evidence="4" type="ORF">GCM10023082_29290</name>
</gene>
<reference evidence="5" key="1">
    <citation type="journal article" date="2019" name="Int. J. Syst. Evol. Microbiol.">
        <title>The Global Catalogue of Microorganisms (GCM) 10K type strain sequencing project: providing services to taxonomists for standard genome sequencing and annotation.</title>
        <authorList>
            <consortium name="The Broad Institute Genomics Platform"/>
            <consortium name="The Broad Institute Genome Sequencing Center for Infectious Disease"/>
            <person name="Wu L."/>
            <person name="Ma J."/>
        </authorList>
    </citation>
    <scope>NUCLEOTIDE SEQUENCE [LARGE SCALE GENOMIC DNA]</scope>
    <source>
        <strain evidence="5">JCM 30846</strain>
    </source>
</reference>